<sequence length="141" mass="15845">MERETEQEADERREAAIASSASLQPNFKPKRGLTESQLAKFQELHKRRLQIKAKSKAHKRDKGLGDGKSKPHKTAVEAHDCTIPIKPPILQSKMGSISSLEEGKVAGNSAANKRQKLHWGRSGDRVPLLDAKERWERKSNM</sequence>
<comment type="caution">
    <text evidence="2">The sequence shown here is derived from an EMBL/GenBank/DDBJ whole genome shotgun (WGS) entry which is preliminary data.</text>
</comment>
<protein>
    <submittedName>
        <fullName evidence="2">Uncharacterized protein</fullName>
    </submittedName>
</protein>
<dbReference type="EMBL" id="BMAC01000487">
    <property type="protein sequence ID" value="GFP97425.1"/>
    <property type="molecule type" value="Genomic_DNA"/>
</dbReference>
<feature type="compositionally biased region" description="Basic residues" evidence="1">
    <location>
        <begin position="48"/>
        <end position="61"/>
    </location>
</feature>
<accession>A0A830CQX1</accession>
<dbReference type="PANTHER" id="PTHR14386">
    <property type="entry name" value="PROTEIN FAM204A"/>
    <property type="match status" value="1"/>
</dbReference>
<proteinExistence type="predicted"/>
<gene>
    <name evidence="2" type="ORF">PHJA_001886600</name>
</gene>
<dbReference type="Proteomes" id="UP000653305">
    <property type="component" value="Unassembled WGS sequence"/>
</dbReference>
<evidence type="ECO:0000256" key="1">
    <source>
        <dbReference type="SAM" id="MobiDB-lite"/>
    </source>
</evidence>
<keyword evidence="3" id="KW-1185">Reference proteome</keyword>
<dbReference type="OrthoDB" id="639110at2759"/>
<feature type="compositionally biased region" description="Basic and acidic residues" evidence="1">
    <location>
        <begin position="1"/>
        <end position="15"/>
    </location>
</feature>
<feature type="compositionally biased region" description="Basic and acidic residues" evidence="1">
    <location>
        <begin position="62"/>
        <end position="80"/>
    </location>
</feature>
<name>A0A830CQX1_9LAMI</name>
<organism evidence="2 3">
    <name type="scientific">Phtheirospermum japonicum</name>
    <dbReference type="NCBI Taxonomy" id="374723"/>
    <lineage>
        <taxon>Eukaryota</taxon>
        <taxon>Viridiplantae</taxon>
        <taxon>Streptophyta</taxon>
        <taxon>Embryophyta</taxon>
        <taxon>Tracheophyta</taxon>
        <taxon>Spermatophyta</taxon>
        <taxon>Magnoliopsida</taxon>
        <taxon>eudicotyledons</taxon>
        <taxon>Gunneridae</taxon>
        <taxon>Pentapetalae</taxon>
        <taxon>asterids</taxon>
        <taxon>lamiids</taxon>
        <taxon>Lamiales</taxon>
        <taxon>Orobanchaceae</taxon>
        <taxon>Orobanchaceae incertae sedis</taxon>
        <taxon>Phtheirospermum</taxon>
    </lineage>
</organism>
<evidence type="ECO:0000313" key="2">
    <source>
        <dbReference type="EMBL" id="GFP97425.1"/>
    </source>
</evidence>
<dbReference type="AlphaFoldDB" id="A0A830CQX1"/>
<evidence type="ECO:0000313" key="3">
    <source>
        <dbReference type="Proteomes" id="UP000653305"/>
    </source>
</evidence>
<dbReference type="InterPro" id="IPR037690">
    <property type="entry name" value="FAM204A"/>
</dbReference>
<reference evidence="2" key="1">
    <citation type="submission" date="2020-07" db="EMBL/GenBank/DDBJ databases">
        <title>Ethylene signaling mediates host invasion by parasitic plants.</title>
        <authorList>
            <person name="Yoshida S."/>
        </authorList>
    </citation>
    <scope>NUCLEOTIDE SEQUENCE</scope>
    <source>
        <strain evidence="2">Okayama</strain>
    </source>
</reference>
<dbReference type="PANTHER" id="PTHR14386:SF2">
    <property type="entry name" value="PROTEIN FAM204A"/>
    <property type="match status" value="1"/>
</dbReference>
<feature type="region of interest" description="Disordered" evidence="1">
    <location>
        <begin position="106"/>
        <end position="127"/>
    </location>
</feature>
<feature type="region of interest" description="Disordered" evidence="1">
    <location>
        <begin position="1"/>
        <end position="33"/>
    </location>
</feature>
<feature type="region of interest" description="Disordered" evidence="1">
    <location>
        <begin position="48"/>
        <end position="82"/>
    </location>
</feature>